<dbReference type="Proteomes" id="UP001249851">
    <property type="component" value="Unassembled WGS sequence"/>
</dbReference>
<gene>
    <name evidence="2" type="ORF">P5673_017184</name>
</gene>
<reference evidence="2" key="1">
    <citation type="journal article" date="2023" name="G3 (Bethesda)">
        <title>Whole genome assembly and annotation of the endangered Caribbean coral Acropora cervicornis.</title>
        <authorList>
            <person name="Selwyn J.D."/>
            <person name="Vollmer S.V."/>
        </authorList>
    </citation>
    <scope>NUCLEOTIDE SEQUENCE</scope>
    <source>
        <strain evidence="2">K2</strain>
    </source>
</reference>
<comment type="caution">
    <text evidence="2">The sequence shown here is derived from an EMBL/GenBank/DDBJ whole genome shotgun (WGS) entry which is preliminary data.</text>
</comment>
<evidence type="ECO:0000256" key="1">
    <source>
        <dbReference type="SAM" id="Phobius"/>
    </source>
</evidence>
<dbReference type="Gene3D" id="3.90.190.10">
    <property type="entry name" value="Protein tyrosine phosphatase superfamily"/>
    <property type="match status" value="1"/>
</dbReference>
<keyword evidence="1" id="KW-1133">Transmembrane helix</keyword>
<keyword evidence="3" id="KW-1185">Reference proteome</keyword>
<feature type="transmembrane region" description="Helical" evidence="1">
    <location>
        <begin position="17"/>
        <end position="37"/>
    </location>
</feature>
<protein>
    <submittedName>
        <fullName evidence="2">Protein tyrosine phosphatase type IVA 3</fullName>
    </submittedName>
</protein>
<proteinExistence type="predicted"/>
<organism evidence="2 3">
    <name type="scientific">Acropora cervicornis</name>
    <name type="common">Staghorn coral</name>
    <dbReference type="NCBI Taxonomy" id="6130"/>
    <lineage>
        <taxon>Eukaryota</taxon>
        <taxon>Metazoa</taxon>
        <taxon>Cnidaria</taxon>
        <taxon>Anthozoa</taxon>
        <taxon>Hexacorallia</taxon>
        <taxon>Scleractinia</taxon>
        <taxon>Astrocoeniina</taxon>
        <taxon>Acroporidae</taxon>
        <taxon>Acropora</taxon>
    </lineage>
</organism>
<dbReference type="InterPro" id="IPR029021">
    <property type="entry name" value="Prot-tyrosine_phosphatase-like"/>
</dbReference>
<keyword evidence="1" id="KW-0812">Transmembrane</keyword>
<dbReference type="AlphaFoldDB" id="A0AAD9QF83"/>
<sequence>MEVIPNLKTKKPVKCSFMISGMLMCNGAPVLVALALIESGMKYEDAVEFIRRYPVFRRRGAINSKQLTYLEQYKPSKLLKEKGPANNCCVQ</sequence>
<accession>A0AAD9QF83</accession>
<keyword evidence="1" id="KW-0472">Membrane</keyword>
<reference evidence="2" key="2">
    <citation type="journal article" date="2023" name="Science">
        <title>Genomic signatures of disease resistance in endangered staghorn corals.</title>
        <authorList>
            <person name="Vollmer S.V."/>
            <person name="Selwyn J.D."/>
            <person name="Despard B.A."/>
            <person name="Roesel C.L."/>
        </authorList>
    </citation>
    <scope>NUCLEOTIDE SEQUENCE</scope>
    <source>
        <strain evidence="2">K2</strain>
    </source>
</reference>
<name>A0AAD9QF83_ACRCE</name>
<evidence type="ECO:0000313" key="2">
    <source>
        <dbReference type="EMBL" id="KAK2560204.1"/>
    </source>
</evidence>
<evidence type="ECO:0000313" key="3">
    <source>
        <dbReference type="Proteomes" id="UP001249851"/>
    </source>
</evidence>
<dbReference type="EMBL" id="JARQWQ010000037">
    <property type="protein sequence ID" value="KAK2560204.1"/>
    <property type="molecule type" value="Genomic_DNA"/>
</dbReference>